<evidence type="ECO:0000313" key="2">
    <source>
        <dbReference type="Proteomes" id="UP001465668"/>
    </source>
</evidence>
<gene>
    <name evidence="1" type="ORF">SCAR479_07634</name>
</gene>
<proteinExistence type="predicted"/>
<dbReference type="EMBL" id="JARVKM010000032">
    <property type="protein sequence ID" value="KAK9775818.1"/>
    <property type="molecule type" value="Genomic_DNA"/>
</dbReference>
<protein>
    <submittedName>
        <fullName evidence="1">Uncharacterized protein</fullName>
    </submittedName>
</protein>
<sequence>MSQAQAAASQSLTAALKVASSRLASFGEEASPRPDGTEKMVSPVDDFVEQARVHPIFAPALRWKRQ</sequence>
<accession>A0ABR2XPT6</accession>
<name>A0ABR2XPT6_9PEZI</name>
<keyword evidence="2" id="KW-1185">Reference proteome</keyword>
<dbReference type="Proteomes" id="UP001465668">
    <property type="component" value="Unassembled WGS sequence"/>
</dbReference>
<reference evidence="1 2" key="1">
    <citation type="submission" date="2024-02" db="EMBL/GenBank/DDBJ databases">
        <title>First draft genome assembly of two strains of Seiridium cardinale.</title>
        <authorList>
            <person name="Emiliani G."/>
            <person name="Scali E."/>
        </authorList>
    </citation>
    <scope>NUCLEOTIDE SEQUENCE [LARGE SCALE GENOMIC DNA]</scope>
    <source>
        <strain evidence="1 2">BM-138-000479</strain>
    </source>
</reference>
<organism evidence="1 2">
    <name type="scientific">Seiridium cardinale</name>
    <dbReference type="NCBI Taxonomy" id="138064"/>
    <lineage>
        <taxon>Eukaryota</taxon>
        <taxon>Fungi</taxon>
        <taxon>Dikarya</taxon>
        <taxon>Ascomycota</taxon>
        <taxon>Pezizomycotina</taxon>
        <taxon>Sordariomycetes</taxon>
        <taxon>Xylariomycetidae</taxon>
        <taxon>Amphisphaeriales</taxon>
        <taxon>Sporocadaceae</taxon>
        <taxon>Seiridium</taxon>
    </lineage>
</organism>
<evidence type="ECO:0000313" key="1">
    <source>
        <dbReference type="EMBL" id="KAK9775818.1"/>
    </source>
</evidence>
<comment type="caution">
    <text evidence="1">The sequence shown here is derived from an EMBL/GenBank/DDBJ whole genome shotgun (WGS) entry which is preliminary data.</text>
</comment>